<dbReference type="NCBIfam" id="NF005748">
    <property type="entry name" value="PRK07572.1"/>
    <property type="match status" value="1"/>
</dbReference>
<dbReference type="GO" id="GO:0004131">
    <property type="term" value="F:cytosine deaminase activity"/>
    <property type="evidence" value="ECO:0007669"/>
    <property type="project" value="UniProtKB-EC"/>
</dbReference>
<dbReference type="InterPro" id="IPR052349">
    <property type="entry name" value="Metallo-hydrolase_Enzymes"/>
</dbReference>
<evidence type="ECO:0000256" key="3">
    <source>
        <dbReference type="SAM" id="MobiDB-lite"/>
    </source>
</evidence>
<dbReference type="Pfam" id="PF07969">
    <property type="entry name" value="Amidohydro_3"/>
    <property type="match status" value="1"/>
</dbReference>
<dbReference type="Gene3D" id="2.30.40.10">
    <property type="entry name" value="Urease, subunit C, domain 1"/>
    <property type="match status" value="1"/>
</dbReference>
<keyword evidence="6" id="KW-1185">Reference proteome</keyword>
<dbReference type="AlphaFoldDB" id="A0A411Z2F8"/>
<dbReference type="GO" id="GO:0006209">
    <property type="term" value="P:cytosine catabolic process"/>
    <property type="evidence" value="ECO:0007669"/>
    <property type="project" value="TreeGrafter"/>
</dbReference>
<comment type="caution">
    <text evidence="5">The sequence shown here is derived from an EMBL/GenBank/DDBJ whole genome shotgun (WGS) entry which is preliminary data.</text>
</comment>
<dbReference type="SUPFAM" id="SSF51556">
    <property type="entry name" value="Metallo-dependent hydrolases"/>
    <property type="match status" value="1"/>
</dbReference>
<dbReference type="FunFam" id="3.20.20.140:FF:000019">
    <property type="entry name" value="Cytosine deaminase"/>
    <property type="match status" value="1"/>
</dbReference>
<dbReference type="InterPro" id="IPR013108">
    <property type="entry name" value="Amidohydro_3"/>
</dbReference>
<proteinExistence type="predicted"/>
<dbReference type="GO" id="GO:0046872">
    <property type="term" value="F:metal ion binding"/>
    <property type="evidence" value="ECO:0007669"/>
    <property type="project" value="UniProtKB-KW"/>
</dbReference>
<keyword evidence="2 5" id="KW-0378">Hydrolase</keyword>
<evidence type="ECO:0000313" key="6">
    <source>
        <dbReference type="Proteomes" id="UP000284547"/>
    </source>
</evidence>
<reference evidence="5 6" key="1">
    <citation type="submission" date="2018-08" db="EMBL/GenBank/DDBJ databases">
        <title>Flavobacterium tibetense sp. nov., isolated from a wetland YonghuCo on Tibetan Plateau.</title>
        <authorList>
            <person name="Phurbu D."/>
            <person name="Lu H."/>
            <person name="Xing P."/>
        </authorList>
    </citation>
    <scope>NUCLEOTIDE SEQUENCE [LARGE SCALE GENOMIC DNA]</scope>
    <source>
        <strain evidence="5 6">DJC</strain>
    </source>
</reference>
<dbReference type="EC" id="3.5.4.1" evidence="5"/>
<evidence type="ECO:0000259" key="4">
    <source>
        <dbReference type="Pfam" id="PF07969"/>
    </source>
</evidence>
<dbReference type="CDD" id="cd01293">
    <property type="entry name" value="Bact_CD"/>
    <property type="match status" value="1"/>
</dbReference>
<dbReference type="PANTHER" id="PTHR32027:SF0">
    <property type="entry name" value="CYTOSINE DEAMINASE"/>
    <property type="match status" value="1"/>
</dbReference>
<dbReference type="PANTHER" id="PTHR32027">
    <property type="entry name" value="CYTOSINE DEAMINASE"/>
    <property type="match status" value="1"/>
</dbReference>
<dbReference type="EMBL" id="QWEY01000005">
    <property type="protein sequence ID" value="RGP37254.1"/>
    <property type="molecule type" value="Genomic_DNA"/>
</dbReference>
<keyword evidence="1" id="KW-0479">Metal-binding</keyword>
<evidence type="ECO:0000256" key="2">
    <source>
        <dbReference type="ARBA" id="ARBA00022801"/>
    </source>
</evidence>
<evidence type="ECO:0000256" key="1">
    <source>
        <dbReference type="ARBA" id="ARBA00022723"/>
    </source>
</evidence>
<gene>
    <name evidence="5" type="ORF">D1012_11390</name>
</gene>
<dbReference type="InterPro" id="IPR011059">
    <property type="entry name" value="Metal-dep_hydrolase_composite"/>
</dbReference>
<organism evidence="5 6">
    <name type="scientific">Pseudotabrizicola alkalilacus</name>
    <dbReference type="NCBI Taxonomy" id="2305252"/>
    <lineage>
        <taxon>Bacteria</taxon>
        <taxon>Pseudomonadati</taxon>
        <taxon>Pseudomonadota</taxon>
        <taxon>Alphaproteobacteria</taxon>
        <taxon>Rhodobacterales</taxon>
        <taxon>Paracoccaceae</taxon>
        <taxon>Pseudotabrizicola</taxon>
    </lineage>
</organism>
<feature type="region of interest" description="Disordered" evidence="3">
    <location>
        <begin position="403"/>
        <end position="422"/>
    </location>
</feature>
<dbReference type="SUPFAM" id="SSF51338">
    <property type="entry name" value="Composite domain of metallo-dependent hydrolases"/>
    <property type="match status" value="1"/>
</dbReference>
<dbReference type="Gene3D" id="3.20.20.140">
    <property type="entry name" value="Metal-dependent hydrolases"/>
    <property type="match status" value="1"/>
</dbReference>
<accession>A0A411Z2F8</accession>
<dbReference type="InterPro" id="IPR032466">
    <property type="entry name" value="Metal_Hydrolase"/>
</dbReference>
<protein>
    <submittedName>
        <fullName evidence="5">Cytosine deaminase</fullName>
        <ecNumber evidence="5">3.5.4.1</ecNumber>
    </submittedName>
</protein>
<dbReference type="OrthoDB" id="9815027at2"/>
<sequence length="422" mass="45921">MFDLIVKGGTLPDGRVADIGIRGDRIVEVGQIVAGAGRVIDASGDLVSPPFVDPHFHMDAVLSYGLPRVNASGTLLEGIALWGELRAVATVEEMVARALRYCDWAVSMGLLAIRTHVDTTPDHLRGVEAMLEVKRLVAPYLDLQLVAFPQDGLYRSATGRQNVLRALDMGVDVVGGIPHFERTMEEGAESLRDLGRIAAERGLMWDVHCDETDDPMSRHVETLAREVTRHGLGARAAGSHLTSMHSMDNYYVSKLIPLIAESGMCAIPNPLINITLQGRHDSYPKRRGLTRVRELQAAGVTVGWGQDCVLDPWYSLGTADMLDVAFMGLHVAQMTHPVEMARCFGMVTQDNAAIMGLQDYGLAPGCVASLVVLDAGGPVEALRLRPDRLAVVSKGRIVAEKPRNDTRLALPGRPETVRRRHP</sequence>
<dbReference type="RefSeq" id="WP_118152219.1">
    <property type="nucleotide sequence ID" value="NZ_QWEY01000005.1"/>
</dbReference>
<feature type="domain" description="Amidohydrolase 3" evidence="4">
    <location>
        <begin position="38"/>
        <end position="398"/>
    </location>
</feature>
<name>A0A411Z2F8_9RHOB</name>
<dbReference type="Proteomes" id="UP000284547">
    <property type="component" value="Unassembled WGS sequence"/>
</dbReference>
<dbReference type="GO" id="GO:0035888">
    <property type="term" value="F:isoguanine deaminase activity"/>
    <property type="evidence" value="ECO:0007669"/>
    <property type="project" value="TreeGrafter"/>
</dbReference>
<evidence type="ECO:0000313" key="5">
    <source>
        <dbReference type="EMBL" id="RGP37254.1"/>
    </source>
</evidence>